<organism evidence="1">
    <name type="scientific">Solanum lycopersicum</name>
    <name type="common">Tomato</name>
    <name type="synonym">Lycopersicon esculentum</name>
    <dbReference type="NCBI Taxonomy" id="4081"/>
    <lineage>
        <taxon>Eukaryota</taxon>
        <taxon>Viridiplantae</taxon>
        <taxon>Streptophyta</taxon>
        <taxon>Embryophyta</taxon>
        <taxon>Tracheophyta</taxon>
        <taxon>Spermatophyta</taxon>
        <taxon>Magnoliopsida</taxon>
        <taxon>eudicotyledons</taxon>
        <taxon>Gunneridae</taxon>
        <taxon>Pentapetalae</taxon>
        <taxon>asterids</taxon>
        <taxon>lamiids</taxon>
        <taxon>Solanales</taxon>
        <taxon>Solanaceae</taxon>
        <taxon>Solanoideae</taxon>
        <taxon>Solaneae</taxon>
        <taxon>Solanum</taxon>
        <taxon>Solanum subgen. Lycopersicon</taxon>
    </lineage>
</organism>
<evidence type="ECO:0000313" key="2">
    <source>
        <dbReference type="Proteomes" id="UP000004994"/>
    </source>
</evidence>
<dbReference type="Proteomes" id="UP000004994">
    <property type="component" value="Chromosome 10"/>
</dbReference>
<keyword evidence="2" id="KW-1185">Reference proteome</keyword>
<protein>
    <submittedName>
        <fullName evidence="1">Uncharacterized protein</fullName>
    </submittedName>
</protein>
<dbReference type="InterPro" id="IPR050771">
    <property type="entry name" value="Alpha-ketoacid_DH_E1_comp"/>
</dbReference>
<proteinExistence type="predicted"/>
<dbReference type="STRING" id="4081.A0A3Q7IHP9"/>
<name>A0A3Q7IHP9_SOLLC</name>
<dbReference type="PaxDb" id="4081-Solyc10g052820.1.1"/>
<reference evidence="1" key="1">
    <citation type="journal article" date="2012" name="Nature">
        <title>The tomato genome sequence provides insights into fleshy fruit evolution.</title>
        <authorList>
            <consortium name="Tomato Genome Consortium"/>
        </authorList>
    </citation>
    <scope>NUCLEOTIDE SEQUENCE [LARGE SCALE GENOMIC DNA]</scope>
    <source>
        <strain evidence="1">cv. Heinz 1706</strain>
    </source>
</reference>
<dbReference type="AlphaFoldDB" id="A0A3Q7IHP9"/>
<sequence length="78" mass="9115">MVESKLRSNIRKQVFQAIQVAKKQEKPPIKDVYTDVYDVFLANLQEQDLSISETILRHPHDYPTHACLVENLNYLSMI</sequence>
<dbReference type="PANTHER" id="PTHR43380">
    <property type="entry name" value="2-OXOISOVALERATE DEHYDROGENASE SUBUNIT ALPHA, MITOCHONDRIAL"/>
    <property type="match status" value="1"/>
</dbReference>
<evidence type="ECO:0000313" key="1">
    <source>
        <dbReference type="EnsemblPlants" id="Solyc10g052820.1.1.1"/>
    </source>
</evidence>
<dbReference type="InParanoid" id="A0A3Q7IHP9"/>
<dbReference type="Gene3D" id="3.40.50.970">
    <property type="match status" value="1"/>
</dbReference>
<reference evidence="1" key="2">
    <citation type="submission" date="2019-01" db="UniProtKB">
        <authorList>
            <consortium name="EnsemblPlants"/>
        </authorList>
    </citation>
    <scope>IDENTIFICATION</scope>
    <source>
        <strain evidence="1">cv. Heinz 1706</strain>
    </source>
</reference>
<dbReference type="EnsemblPlants" id="Solyc10g052820.1.1">
    <property type="protein sequence ID" value="Solyc10g052820.1.1.1"/>
    <property type="gene ID" value="Solyc10g052820.1"/>
</dbReference>
<dbReference type="Gramene" id="Solyc10g052820.1.1">
    <property type="protein sequence ID" value="Solyc10g052820.1.1.1"/>
    <property type="gene ID" value="Solyc10g052820.1"/>
</dbReference>
<dbReference type="PANTHER" id="PTHR43380:SF11">
    <property type="entry name" value="2-OXOISOVALERATE DEHYDROGENASE SUBUNIT ALPHA 2, MITOCHONDRIAL"/>
    <property type="match status" value="1"/>
</dbReference>
<accession>A0A3Q7IHP9</accession>